<sequence length="337" mass="36775">MLQPSLLQERIRNLVQRYGPHWKQQNQQAVIATSLRHSSWSLLARTPEHLLALEAVLQQELGQQPGGGTRLLAATMRYDGRTATGSQETLQQRARSLARTFGSHALLQAPGRSFAGLMVVDTAVWQRALAVWRLLGVADPATLAVVNLQPLAADWLAAGAQAKLAALQRLLPWQPTAAKAVQQCAAYVVGPSPKWLIGRLLFLQQEGTLPLLVADKQTALREWRRQRGLPANRRAEGEPQLVSLNDVVTLREDKFIALLETVAAGQPEQPAGSSSDGGTAERYRAFMAQLPQLPAYQRLLAEGAAEAQRLAALLPPELAAAGKAKQQRQRGRRPTVP</sequence>
<keyword evidence="2" id="KW-1185">Reference proteome</keyword>
<dbReference type="OrthoDB" id="519701at2759"/>
<dbReference type="AlphaFoldDB" id="A0A2P6TBK6"/>
<accession>A0A2P6TBK6</accession>
<name>A0A2P6TBK6_CHLSO</name>
<dbReference type="EMBL" id="LHPG02000027">
    <property type="protein sequence ID" value="PRW05921.1"/>
    <property type="molecule type" value="Genomic_DNA"/>
</dbReference>
<comment type="caution">
    <text evidence="1">The sequence shown here is derived from an EMBL/GenBank/DDBJ whole genome shotgun (WGS) entry which is preliminary data.</text>
</comment>
<organism evidence="1 2">
    <name type="scientific">Chlorella sorokiniana</name>
    <name type="common">Freshwater green alga</name>
    <dbReference type="NCBI Taxonomy" id="3076"/>
    <lineage>
        <taxon>Eukaryota</taxon>
        <taxon>Viridiplantae</taxon>
        <taxon>Chlorophyta</taxon>
        <taxon>core chlorophytes</taxon>
        <taxon>Trebouxiophyceae</taxon>
        <taxon>Chlorellales</taxon>
        <taxon>Chlorellaceae</taxon>
        <taxon>Chlorella clade</taxon>
        <taxon>Chlorella</taxon>
    </lineage>
</organism>
<evidence type="ECO:0000313" key="2">
    <source>
        <dbReference type="Proteomes" id="UP000239899"/>
    </source>
</evidence>
<dbReference type="Proteomes" id="UP000239899">
    <property type="component" value="Unassembled WGS sequence"/>
</dbReference>
<proteinExistence type="predicted"/>
<evidence type="ECO:0000313" key="1">
    <source>
        <dbReference type="EMBL" id="PRW05921.1"/>
    </source>
</evidence>
<gene>
    <name evidence="1" type="ORF">C2E21_9392</name>
</gene>
<reference evidence="1 2" key="1">
    <citation type="journal article" date="2018" name="Plant J.">
        <title>Genome sequences of Chlorella sorokiniana UTEX 1602 and Micractinium conductrix SAG 241.80: implications to maltose excretion by a green alga.</title>
        <authorList>
            <person name="Arriola M.B."/>
            <person name="Velmurugan N."/>
            <person name="Zhang Y."/>
            <person name="Plunkett M.H."/>
            <person name="Hondzo H."/>
            <person name="Barney B.M."/>
        </authorList>
    </citation>
    <scope>NUCLEOTIDE SEQUENCE [LARGE SCALE GENOMIC DNA]</scope>
    <source>
        <strain evidence="2">UTEX 1602</strain>
    </source>
</reference>
<protein>
    <submittedName>
        <fullName evidence="1">Uncharacterized protein</fullName>
    </submittedName>
</protein>